<dbReference type="Pfam" id="PF13966">
    <property type="entry name" value="zf-RVT"/>
    <property type="match status" value="1"/>
</dbReference>
<dbReference type="OMA" id="WECNDSK"/>
<dbReference type="Gramene" id="EOY20672">
    <property type="protein sequence ID" value="EOY20672"/>
    <property type="gene ID" value="TCM_012030"/>
</dbReference>
<proteinExistence type="predicted"/>
<dbReference type="Proteomes" id="UP000026915">
    <property type="component" value="Chromosome 3"/>
</dbReference>
<keyword evidence="3" id="KW-1185">Reference proteome</keyword>
<dbReference type="InterPro" id="IPR026960">
    <property type="entry name" value="RVT-Znf"/>
</dbReference>
<reference evidence="2 3" key="1">
    <citation type="journal article" date="2013" name="Genome Biol.">
        <title>The genome sequence of the most widely cultivated cacao type and its use to identify candidate genes regulating pod color.</title>
        <authorList>
            <person name="Motamayor J.C."/>
            <person name="Mockaitis K."/>
            <person name="Schmutz J."/>
            <person name="Haiminen N."/>
            <person name="Iii D.L."/>
            <person name="Cornejo O."/>
            <person name="Findley S.D."/>
            <person name="Zheng P."/>
            <person name="Utro F."/>
            <person name="Royaert S."/>
            <person name="Saski C."/>
            <person name="Jenkins J."/>
            <person name="Podicheti R."/>
            <person name="Zhao M."/>
            <person name="Scheffler B.E."/>
            <person name="Stack J.C."/>
            <person name="Feltus F.A."/>
            <person name="Mustiga G.M."/>
            <person name="Amores F."/>
            <person name="Phillips W."/>
            <person name="Marelli J.P."/>
            <person name="May G.D."/>
            <person name="Shapiro H."/>
            <person name="Ma J."/>
            <person name="Bustamante C.D."/>
            <person name="Schnell R.J."/>
            <person name="Main D."/>
            <person name="Gilbert D."/>
            <person name="Parida L."/>
            <person name="Kuhn D.N."/>
        </authorList>
    </citation>
    <scope>NUCLEOTIDE SEQUENCE [LARGE SCALE GENOMIC DNA]</scope>
    <source>
        <strain evidence="3">cv. Matina 1-6</strain>
    </source>
</reference>
<protein>
    <recommendedName>
        <fullName evidence="1">Reverse transcriptase zinc-binding domain-containing protein</fullName>
    </recommendedName>
</protein>
<dbReference type="AlphaFoldDB" id="A0A061FV13"/>
<evidence type="ECO:0000313" key="3">
    <source>
        <dbReference type="Proteomes" id="UP000026915"/>
    </source>
</evidence>
<dbReference type="HOGENOM" id="CLU_661242_0_0_1"/>
<dbReference type="InterPro" id="IPR052343">
    <property type="entry name" value="Retrotransposon-Effector_Assoc"/>
</dbReference>
<accession>A0A061FV13</accession>
<gene>
    <name evidence="2" type="ORF">TCM_012030</name>
</gene>
<dbReference type="EMBL" id="CM001881">
    <property type="protein sequence ID" value="EOY20672.1"/>
    <property type="molecule type" value="Genomic_DNA"/>
</dbReference>
<organism evidence="2 3">
    <name type="scientific">Theobroma cacao</name>
    <name type="common">Cacao</name>
    <name type="synonym">Cocoa</name>
    <dbReference type="NCBI Taxonomy" id="3641"/>
    <lineage>
        <taxon>Eukaryota</taxon>
        <taxon>Viridiplantae</taxon>
        <taxon>Streptophyta</taxon>
        <taxon>Embryophyta</taxon>
        <taxon>Tracheophyta</taxon>
        <taxon>Spermatophyta</taxon>
        <taxon>Magnoliopsida</taxon>
        <taxon>eudicotyledons</taxon>
        <taxon>Gunneridae</taxon>
        <taxon>Pentapetalae</taxon>
        <taxon>rosids</taxon>
        <taxon>malvids</taxon>
        <taxon>Malvales</taxon>
        <taxon>Malvaceae</taxon>
        <taxon>Byttnerioideae</taxon>
        <taxon>Theobroma</taxon>
    </lineage>
</organism>
<sequence>MADQGGDFNIVKSIEERKRCSQSGTDISYFNDFIDSSELTDLPLVGKKFTRYGVEAKRNRIDRGHDHSSFLTVGYQQGTFMKRLLKIGIQQFLMGLPFKKLSREDATSLESPVSMEEVKATVWECNDSKALELDGFNPNFLNAFGILPISLVNSLHKILARLLANQLKKVIFTVIRDTQSTFNNGHQIMDSILFANKINHNMKKMHITKEVSLSNLTLRRHLIVLIGILFYVSWRPWVSALNGEALKGVIRKLEQLRRAFLLGRGVWIPSSASPNKMSASLKIDGYMMRNPFVKNIFTYSHWPMIKKLRSLMFGTMEDKLVWVHDPAGNFSVKKFYSIMHSDLDDRKVWFHSIWNLSIPSKVQCFLWLAIYDSIPTKSFLASRGVFSIGRLSFYGREAQMFDGGIWLNPLVIMACA</sequence>
<evidence type="ECO:0000259" key="1">
    <source>
        <dbReference type="Pfam" id="PF13966"/>
    </source>
</evidence>
<feature type="domain" description="Reverse transcriptase zinc-binding" evidence="1">
    <location>
        <begin position="330"/>
        <end position="385"/>
    </location>
</feature>
<evidence type="ECO:0000313" key="2">
    <source>
        <dbReference type="EMBL" id="EOY20672.1"/>
    </source>
</evidence>
<dbReference type="PANTHER" id="PTHR46890">
    <property type="entry name" value="NON-LTR RETROLELEMENT REVERSE TRANSCRIPTASE-LIKE PROTEIN-RELATED"/>
    <property type="match status" value="1"/>
</dbReference>
<name>A0A061FV13_THECC</name>
<dbReference type="InParanoid" id="A0A061FV13"/>
<dbReference type="PANTHER" id="PTHR46890:SF19">
    <property type="entry name" value="CYSTEINE-RICH RECEPTOR-LIKE PROTEIN KINASE"/>
    <property type="match status" value="1"/>
</dbReference>